<accession>A0A9J6E9P6</accession>
<dbReference type="PANTHER" id="PTHR16515:SF49">
    <property type="entry name" value="GASTRULA ZINC FINGER PROTEIN XLCGF49.1-LIKE-RELATED"/>
    <property type="match status" value="1"/>
</dbReference>
<reference evidence="9" key="1">
    <citation type="journal article" date="2020" name="Cell">
        <title>Large-Scale Comparative Analyses of Tick Genomes Elucidate Their Genetic Diversity and Vector Capacities.</title>
        <authorList>
            <consortium name="Tick Genome and Microbiome Consortium (TIGMIC)"/>
            <person name="Jia N."/>
            <person name="Wang J."/>
            <person name="Shi W."/>
            <person name="Du L."/>
            <person name="Sun Y."/>
            <person name="Zhan W."/>
            <person name="Jiang J.F."/>
            <person name="Wang Q."/>
            <person name="Zhang B."/>
            <person name="Ji P."/>
            <person name="Bell-Sakyi L."/>
            <person name="Cui X.M."/>
            <person name="Yuan T.T."/>
            <person name="Jiang B.G."/>
            <person name="Yang W.F."/>
            <person name="Lam T.T."/>
            <person name="Chang Q.C."/>
            <person name="Ding S.J."/>
            <person name="Wang X.J."/>
            <person name="Zhu J.G."/>
            <person name="Ruan X.D."/>
            <person name="Zhao L."/>
            <person name="Wei J.T."/>
            <person name="Ye R.Z."/>
            <person name="Que T.C."/>
            <person name="Du C.H."/>
            <person name="Zhou Y.H."/>
            <person name="Cheng J.X."/>
            <person name="Dai P.F."/>
            <person name="Guo W.B."/>
            <person name="Han X.H."/>
            <person name="Huang E.J."/>
            <person name="Li L.F."/>
            <person name="Wei W."/>
            <person name="Gao Y.C."/>
            <person name="Liu J.Z."/>
            <person name="Shao H.Z."/>
            <person name="Wang X."/>
            <person name="Wang C.C."/>
            <person name="Yang T.C."/>
            <person name="Huo Q.B."/>
            <person name="Li W."/>
            <person name="Chen H.Y."/>
            <person name="Chen S.E."/>
            <person name="Zhou L.G."/>
            <person name="Ni X.B."/>
            <person name="Tian J.H."/>
            <person name="Sheng Y."/>
            <person name="Liu T."/>
            <person name="Pan Y.S."/>
            <person name="Xia L.Y."/>
            <person name="Li J."/>
            <person name="Zhao F."/>
            <person name="Cao W.C."/>
        </authorList>
    </citation>
    <scope>NUCLEOTIDE SEQUENCE</scope>
    <source>
        <strain evidence="9">Rmic-2018</strain>
    </source>
</reference>
<comment type="subcellular location">
    <subcellularLocation>
        <location evidence="1">Nucleus</location>
    </subcellularLocation>
</comment>
<dbReference type="PANTHER" id="PTHR16515">
    <property type="entry name" value="PR DOMAIN ZINC FINGER PROTEIN"/>
    <property type="match status" value="1"/>
</dbReference>
<keyword evidence="5" id="KW-0862">Zinc</keyword>
<evidence type="ECO:0000256" key="2">
    <source>
        <dbReference type="ARBA" id="ARBA00022723"/>
    </source>
</evidence>
<dbReference type="PROSITE" id="PS00028">
    <property type="entry name" value="ZINC_FINGER_C2H2_1"/>
    <property type="match status" value="1"/>
</dbReference>
<dbReference type="Proteomes" id="UP000821866">
    <property type="component" value="Chromosome 3"/>
</dbReference>
<dbReference type="InterPro" id="IPR036236">
    <property type="entry name" value="Znf_C2H2_sf"/>
</dbReference>
<dbReference type="FunFam" id="3.30.160.60:FF:000110">
    <property type="entry name" value="Zinc finger protein-like"/>
    <property type="match status" value="1"/>
</dbReference>
<evidence type="ECO:0000313" key="9">
    <source>
        <dbReference type="EMBL" id="KAH8031054.1"/>
    </source>
</evidence>
<evidence type="ECO:0000256" key="4">
    <source>
        <dbReference type="ARBA" id="ARBA00022771"/>
    </source>
</evidence>
<dbReference type="SMART" id="SM00355">
    <property type="entry name" value="ZnF_C2H2"/>
    <property type="match status" value="2"/>
</dbReference>
<evidence type="ECO:0000256" key="3">
    <source>
        <dbReference type="ARBA" id="ARBA00022737"/>
    </source>
</evidence>
<keyword evidence="2" id="KW-0479">Metal-binding</keyword>
<evidence type="ECO:0000259" key="8">
    <source>
        <dbReference type="PROSITE" id="PS50157"/>
    </source>
</evidence>
<dbReference type="GO" id="GO:0008270">
    <property type="term" value="F:zinc ion binding"/>
    <property type="evidence" value="ECO:0007669"/>
    <property type="project" value="UniProtKB-KW"/>
</dbReference>
<dbReference type="EMBL" id="JABSTU010000005">
    <property type="protein sequence ID" value="KAH8031054.1"/>
    <property type="molecule type" value="Genomic_DNA"/>
</dbReference>
<protein>
    <recommendedName>
        <fullName evidence="8">C2H2-type domain-containing protein</fullName>
    </recommendedName>
</protein>
<evidence type="ECO:0000256" key="6">
    <source>
        <dbReference type="ARBA" id="ARBA00023242"/>
    </source>
</evidence>
<keyword evidence="10" id="KW-1185">Reference proteome</keyword>
<dbReference type="GO" id="GO:0005634">
    <property type="term" value="C:nucleus"/>
    <property type="evidence" value="ECO:0007669"/>
    <property type="project" value="UniProtKB-SubCell"/>
</dbReference>
<keyword evidence="6" id="KW-0539">Nucleus</keyword>
<dbReference type="InterPro" id="IPR050331">
    <property type="entry name" value="Zinc_finger"/>
</dbReference>
<evidence type="ECO:0000256" key="1">
    <source>
        <dbReference type="ARBA" id="ARBA00004123"/>
    </source>
</evidence>
<reference evidence="9" key="2">
    <citation type="submission" date="2021-09" db="EMBL/GenBank/DDBJ databases">
        <authorList>
            <person name="Jia N."/>
            <person name="Wang J."/>
            <person name="Shi W."/>
            <person name="Du L."/>
            <person name="Sun Y."/>
            <person name="Zhan W."/>
            <person name="Jiang J."/>
            <person name="Wang Q."/>
            <person name="Zhang B."/>
            <person name="Ji P."/>
            <person name="Sakyi L.B."/>
            <person name="Cui X."/>
            <person name="Yuan T."/>
            <person name="Jiang B."/>
            <person name="Yang W."/>
            <person name="Lam T.T.-Y."/>
            <person name="Chang Q."/>
            <person name="Ding S."/>
            <person name="Wang X."/>
            <person name="Zhu J."/>
            <person name="Ruan X."/>
            <person name="Zhao L."/>
            <person name="Wei J."/>
            <person name="Que T."/>
            <person name="Du C."/>
            <person name="Cheng J."/>
            <person name="Dai P."/>
            <person name="Han X."/>
            <person name="Huang E."/>
            <person name="Gao Y."/>
            <person name="Liu J."/>
            <person name="Shao H."/>
            <person name="Ye R."/>
            <person name="Li L."/>
            <person name="Wei W."/>
            <person name="Wang X."/>
            <person name="Wang C."/>
            <person name="Huo Q."/>
            <person name="Li W."/>
            <person name="Guo W."/>
            <person name="Chen H."/>
            <person name="Chen S."/>
            <person name="Zhou L."/>
            <person name="Zhou L."/>
            <person name="Ni X."/>
            <person name="Tian J."/>
            <person name="Zhou Y."/>
            <person name="Sheng Y."/>
            <person name="Liu T."/>
            <person name="Pan Y."/>
            <person name="Xia L."/>
            <person name="Li J."/>
            <person name="Zhao F."/>
            <person name="Cao W."/>
        </authorList>
    </citation>
    <scope>NUCLEOTIDE SEQUENCE</scope>
    <source>
        <strain evidence="9">Rmic-2018</strain>
        <tissue evidence="9">Larvae</tissue>
    </source>
</reference>
<keyword evidence="4 7" id="KW-0863">Zinc-finger</keyword>
<feature type="domain" description="C2H2-type" evidence="8">
    <location>
        <begin position="41"/>
        <end position="68"/>
    </location>
</feature>
<dbReference type="SUPFAM" id="SSF57667">
    <property type="entry name" value="beta-beta-alpha zinc fingers"/>
    <property type="match status" value="1"/>
</dbReference>
<evidence type="ECO:0000256" key="5">
    <source>
        <dbReference type="ARBA" id="ARBA00022833"/>
    </source>
</evidence>
<feature type="domain" description="C2H2-type" evidence="8">
    <location>
        <begin position="69"/>
        <end position="94"/>
    </location>
</feature>
<name>A0A9J6E9P6_RHIMP</name>
<dbReference type="Gene3D" id="3.30.160.60">
    <property type="entry name" value="Classic Zinc Finger"/>
    <property type="match status" value="2"/>
</dbReference>
<dbReference type="Pfam" id="PF00096">
    <property type="entry name" value="zf-C2H2"/>
    <property type="match status" value="1"/>
</dbReference>
<organism evidence="9 10">
    <name type="scientific">Rhipicephalus microplus</name>
    <name type="common">Cattle tick</name>
    <name type="synonym">Boophilus microplus</name>
    <dbReference type="NCBI Taxonomy" id="6941"/>
    <lineage>
        <taxon>Eukaryota</taxon>
        <taxon>Metazoa</taxon>
        <taxon>Ecdysozoa</taxon>
        <taxon>Arthropoda</taxon>
        <taxon>Chelicerata</taxon>
        <taxon>Arachnida</taxon>
        <taxon>Acari</taxon>
        <taxon>Parasitiformes</taxon>
        <taxon>Ixodida</taxon>
        <taxon>Ixodoidea</taxon>
        <taxon>Ixodidae</taxon>
        <taxon>Rhipicephalinae</taxon>
        <taxon>Rhipicephalus</taxon>
        <taxon>Boophilus</taxon>
    </lineage>
</organism>
<dbReference type="PROSITE" id="PS50157">
    <property type="entry name" value="ZINC_FINGER_C2H2_2"/>
    <property type="match status" value="2"/>
</dbReference>
<dbReference type="InterPro" id="IPR013087">
    <property type="entry name" value="Znf_C2H2_type"/>
</dbReference>
<gene>
    <name evidence="9" type="ORF">HPB51_012742</name>
</gene>
<sequence>MDSSLSQAIETAVEKAVCLVRVPCPRGRPRRKGPPKGKHVLVCSVCGYATSHSTGMQNHLIIHTGLRPYKCDYCGKAFNQKCNMVTHMRIHSCE</sequence>
<comment type="caution">
    <text evidence="9">The sequence shown here is derived from an EMBL/GenBank/DDBJ whole genome shotgun (WGS) entry which is preliminary data.</text>
</comment>
<keyword evidence="3" id="KW-0677">Repeat</keyword>
<dbReference type="AlphaFoldDB" id="A0A9J6E9P6"/>
<evidence type="ECO:0000313" key="10">
    <source>
        <dbReference type="Proteomes" id="UP000821866"/>
    </source>
</evidence>
<dbReference type="GO" id="GO:0010468">
    <property type="term" value="P:regulation of gene expression"/>
    <property type="evidence" value="ECO:0007669"/>
    <property type="project" value="TreeGrafter"/>
</dbReference>
<evidence type="ECO:0000256" key="7">
    <source>
        <dbReference type="PROSITE-ProRule" id="PRU00042"/>
    </source>
</evidence>
<proteinExistence type="predicted"/>